<dbReference type="Gramene" id="TraesRN4B0100138100.1">
    <property type="protein sequence ID" value="TraesRN4B0100138100.1"/>
    <property type="gene ID" value="TraesRN4B0100138100"/>
</dbReference>
<dbReference type="InterPro" id="IPR036047">
    <property type="entry name" value="F-box-like_dom_sf"/>
</dbReference>
<dbReference type="InterPro" id="IPR053772">
    <property type="entry name" value="At1g61320/At1g61330-like"/>
</dbReference>
<reference evidence="3" key="1">
    <citation type="submission" date="2018-08" db="EMBL/GenBank/DDBJ databases">
        <authorList>
            <person name="Rossello M."/>
        </authorList>
    </citation>
    <scope>NUCLEOTIDE SEQUENCE [LARGE SCALE GENOMIC DNA]</scope>
    <source>
        <strain evidence="3">cv. Chinese Spring</strain>
    </source>
</reference>
<dbReference type="SUPFAM" id="SSF81383">
    <property type="entry name" value="F-box domain"/>
    <property type="match status" value="1"/>
</dbReference>
<feature type="domain" description="At1g61320/AtMIF1 LRR" evidence="2">
    <location>
        <begin position="121"/>
        <end position="499"/>
    </location>
</feature>
<dbReference type="PANTHER" id="PTHR34145:SF49">
    <property type="entry name" value="FBD DOMAIN-CONTAINING PROTEIN"/>
    <property type="match status" value="1"/>
</dbReference>
<dbReference type="PANTHER" id="PTHR34145">
    <property type="entry name" value="OS02G0105600 PROTEIN"/>
    <property type="match status" value="1"/>
</dbReference>
<dbReference type="KEGG" id="taes:123094404"/>
<dbReference type="Gramene" id="TraesCS4B02G060700.1">
    <property type="protein sequence ID" value="TraesCS4B02G060700.1"/>
    <property type="gene ID" value="TraesCS4B02G060700"/>
</dbReference>
<gene>
    <name evidence="3" type="primary">LOC123094404</name>
</gene>
<evidence type="ECO:0000256" key="1">
    <source>
        <dbReference type="SAM" id="MobiDB-lite"/>
    </source>
</evidence>
<evidence type="ECO:0000313" key="4">
    <source>
        <dbReference type="Proteomes" id="UP000019116"/>
    </source>
</evidence>
<keyword evidence="4" id="KW-1185">Reference proteome</keyword>
<evidence type="ECO:0000313" key="3">
    <source>
        <dbReference type="EnsemblPlants" id="TraesCS4B02G060700.1"/>
    </source>
</evidence>
<proteinExistence type="predicted"/>
<dbReference type="PaxDb" id="4565-Traes_4BS_A4DBE78BA.1"/>
<accession>A0A3B6IKG7</accession>
<sequence length="503" mass="56246">MAQGDDHRKIIAPNGSVASANKRKGSPCQQDGDPYFLKKNGDGDSQAGGTTMGCSLPYLPEDIWHHVHSLMPLRDAARAACLSHAFLRSWRCYPNLTFNEDALRPEGCRYSGRFKDAVDCIMRNHSGIGVKILELRPFCIAYDNLKRWLRVAVKPGIEELNLTIWHPLKENCKFPRSLLSDGVRNSLRCLKLGRCTFQPTAELGPFLNLTSLRLTHVRITEDELQGLLSNSLALEKLELIGCKGIICLRIPCELQHFSCLRTSGCMSLKLIECKAPNLSTLVFCGKPKLLLGEALQMKTLRISRSGVICYARTELPSIMPNLDTLYLCSSDEVVDTPMLPTRFLCLKHLTIYLISGPSPYDYFSLVSFLEASPSLETLSLDVLKKPMDNETVFGQFPHLRQMTEDRHCHLKNVKITGFSSAKGLVELTCYILKNAVSLEFLTLDTNCGSTSRCSDNGIGRCPSKGNGLREACRVLRAIRTYIENKVPERVKFTVVDPCSRCHK</sequence>
<name>A0A3B6IKG7_WHEAT</name>
<dbReference type="Gramene" id="TraesCS4B03G0132700.1">
    <property type="protein sequence ID" value="TraesCS4B03G0132700.1.CDS"/>
    <property type="gene ID" value="TraesCS4B03G0132700"/>
</dbReference>
<dbReference type="RefSeq" id="XP_044372351.1">
    <property type="nucleotide sequence ID" value="XM_044516416.1"/>
</dbReference>
<dbReference type="InterPro" id="IPR055357">
    <property type="entry name" value="LRR_At1g61320_AtMIF1"/>
</dbReference>
<dbReference type="Proteomes" id="UP000019116">
    <property type="component" value="Chromosome 4B"/>
</dbReference>
<dbReference type="Gramene" id="TraesPARA_EIv1.0_1319900.1">
    <property type="protein sequence ID" value="TraesPARA_EIv1.0_1319900.1.CDS"/>
    <property type="gene ID" value="TraesPARA_EIv1.0_1319900"/>
</dbReference>
<dbReference type="Gramene" id="TraesCLE_scaffold_015498_01G000100.1">
    <property type="protein sequence ID" value="TraesCLE_scaffold_015498_01G000100.1"/>
    <property type="gene ID" value="TraesCLE_scaffold_015498_01G000100"/>
</dbReference>
<dbReference type="SUPFAM" id="SSF52047">
    <property type="entry name" value="RNI-like"/>
    <property type="match status" value="1"/>
</dbReference>
<dbReference type="STRING" id="4565.A0A3B6IKG7"/>
<dbReference type="Gramene" id="TraesWEE_scaffold_132039_01G000100.1">
    <property type="protein sequence ID" value="TraesWEE_scaffold_132039_01G000100.1"/>
    <property type="gene ID" value="TraesWEE_scaffold_132039_01G000100"/>
</dbReference>
<feature type="region of interest" description="Disordered" evidence="1">
    <location>
        <begin position="1"/>
        <end position="42"/>
    </location>
</feature>
<evidence type="ECO:0000259" key="2">
    <source>
        <dbReference type="Pfam" id="PF23622"/>
    </source>
</evidence>
<dbReference type="Gene3D" id="3.80.10.10">
    <property type="entry name" value="Ribonuclease Inhibitor"/>
    <property type="match status" value="1"/>
</dbReference>
<dbReference type="EnsemblPlants" id="TraesCS4B02G060700.1">
    <property type="protein sequence ID" value="TraesCS4B02G060700.1"/>
    <property type="gene ID" value="TraesCS4B02G060700"/>
</dbReference>
<protein>
    <recommendedName>
        <fullName evidence="2">At1g61320/AtMIF1 LRR domain-containing protein</fullName>
    </recommendedName>
</protein>
<organism evidence="3">
    <name type="scientific">Triticum aestivum</name>
    <name type="common">Wheat</name>
    <dbReference type="NCBI Taxonomy" id="4565"/>
    <lineage>
        <taxon>Eukaryota</taxon>
        <taxon>Viridiplantae</taxon>
        <taxon>Streptophyta</taxon>
        <taxon>Embryophyta</taxon>
        <taxon>Tracheophyta</taxon>
        <taxon>Spermatophyta</taxon>
        <taxon>Magnoliopsida</taxon>
        <taxon>Liliopsida</taxon>
        <taxon>Poales</taxon>
        <taxon>Poaceae</taxon>
        <taxon>BOP clade</taxon>
        <taxon>Pooideae</taxon>
        <taxon>Triticodae</taxon>
        <taxon>Triticeae</taxon>
        <taxon>Triticinae</taxon>
        <taxon>Triticum</taxon>
    </lineage>
</organism>
<dbReference type="AlphaFoldDB" id="A0A3B6IKG7"/>
<dbReference type="Pfam" id="PF23622">
    <property type="entry name" value="LRR_At1g61320_AtMIF1"/>
    <property type="match status" value="1"/>
</dbReference>
<dbReference type="OMA" id="HAHEENV"/>
<dbReference type="InterPro" id="IPR032675">
    <property type="entry name" value="LRR_dom_sf"/>
</dbReference>
<dbReference type="GeneID" id="123094404"/>
<reference evidence="3" key="2">
    <citation type="submission" date="2018-10" db="UniProtKB">
        <authorList>
            <consortium name="EnsemblPlants"/>
        </authorList>
    </citation>
    <scope>IDENTIFICATION</scope>
</reference>
<dbReference type="OrthoDB" id="667078at2759"/>
<dbReference type="Gramene" id="TraesROB_scaffold_052996_01G000100.1">
    <property type="protein sequence ID" value="TraesROB_scaffold_052996_01G000100.1"/>
    <property type="gene ID" value="TraesROB_scaffold_052996_01G000100"/>
</dbReference>
<dbReference type="Gramene" id="TraesCAD_scaffold_017361_01G000100.1">
    <property type="protein sequence ID" value="TraesCAD_scaffold_017361_01G000100.1"/>
    <property type="gene ID" value="TraesCAD_scaffold_017361_01G000100"/>
</dbReference>